<comment type="caution">
    <text evidence="2">The sequence shown here is derived from an EMBL/GenBank/DDBJ whole genome shotgun (WGS) entry which is preliminary data.</text>
</comment>
<gene>
    <name evidence="2" type="ORF">MYCIT1_LOCUS30903</name>
</gene>
<sequence>MTSLEPLEDDDAPDALQLRTFEDLAPRGLLLARDPRARHRVHCPRCACEGGCCVFYRRLDQIPLERVTLRASPPPSLPDARQQRSRPAPPSG</sequence>
<evidence type="ECO:0000313" key="3">
    <source>
        <dbReference type="Proteomes" id="UP001295794"/>
    </source>
</evidence>
<accession>A0AAD2HQ83</accession>
<proteinExistence type="predicted"/>
<evidence type="ECO:0000256" key="1">
    <source>
        <dbReference type="SAM" id="MobiDB-lite"/>
    </source>
</evidence>
<dbReference type="EMBL" id="CAVNYO010000440">
    <property type="protein sequence ID" value="CAK5280409.1"/>
    <property type="molecule type" value="Genomic_DNA"/>
</dbReference>
<dbReference type="AlphaFoldDB" id="A0AAD2HQ83"/>
<reference evidence="2" key="1">
    <citation type="submission" date="2023-11" db="EMBL/GenBank/DDBJ databases">
        <authorList>
            <person name="De Vega J J."/>
            <person name="De Vega J J."/>
        </authorList>
    </citation>
    <scope>NUCLEOTIDE SEQUENCE</scope>
</reference>
<name>A0AAD2HQ83_9AGAR</name>
<protein>
    <submittedName>
        <fullName evidence="2">Uncharacterized protein</fullName>
    </submittedName>
</protein>
<keyword evidence="3" id="KW-1185">Reference proteome</keyword>
<evidence type="ECO:0000313" key="2">
    <source>
        <dbReference type="EMBL" id="CAK5280409.1"/>
    </source>
</evidence>
<feature type="region of interest" description="Disordered" evidence="1">
    <location>
        <begin position="67"/>
        <end position="92"/>
    </location>
</feature>
<organism evidence="2 3">
    <name type="scientific">Mycena citricolor</name>
    <dbReference type="NCBI Taxonomy" id="2018698"/>
    <lineage>
        <taxon>Eukaryota</taxon>
        <taxon>Fungi</taxon>
        <taxon>Dikarya</taxon>
        <taxon>Basidiomycota</taxon>
        <taxon>Agaricomycotina</taxon>
        <taxon>Agaricomycetes</taxon>
        <taxon>Agaricomycetidae</taxon>
        <taxon>Agaricales</taxon>
        <taxon>Marasmiineae</taxon>
        <taxon>Mycenaceae</taxon>
        <taxon>Mycena</taxon>
    </lineage>
</organism>
<dbReference type="Proteomes" id="UP001295794">
    <property type="component" value="Unassembled WGS sequence"/>
</dbReference>